<feature type="compositionally biased region" description="Basic and acidic residues" evidence="4">
    <location>
        <begin position="14"/>
        <end position="58"/>
    </location>
</feature>
<reference evidence="8" key="1">
    <citation type="submission" date="2017-02" db="UniProtKB">
        <authorList>
            <consortium name="WormBaseParasite"/>
        </authorList>
    </citation>
    <scope>IDENTIFICATION</scope>
</reference>
<dbReference type="OrthoDB" id="533763at2759"/>
<dbReference type="PANTHER" id="PTHR45883">
    <property type="entry name" value="HSC70-INTERACTING PROTEIN"/>
    <property type="match status" value="1"/>
</dbReference>
<evidence type="ECO:0000313" key="8">
    <source>
        <dbReference type="WBParaSite" id="TCLT_0000749101-mRNA-1"/>
    </source>
</evidence>
<name>A0A0N5D3H9_THECL</name>
<protein>
    <submittedName>
        <fullName evidence="8">STI1 domain-containing protein</fullName>
    </submittedName>
</protein>
<evidence type="ECO:0000259" key="5">
    <source>
        <dbReference type="SMART" id="SM00727"/>
    </source>
</evidence>
<reference evidence="6 7" key="2">
    <citation type="submission" date="2018-11" db="EMBL/GenBank/DDBJ databases">
        <authorList>
            <consortium name="Pathogen Informatics"/>
        </authorList>
    </citation>
    <scope>NUCLEOTIDE SEQUENCE [LARGE SCALE GENOMIC DNA]</scope>
</reference>
<dbReference type="Pfam" id="PF17830">
    <property type="entry name" value="STI1-HOP_DP"/>
    <property type="match status" value="1"/>
</dbReference>
<comment type="function">
    <text evidence="3">One HIP oligomer binds the ATPase domains of at least two HSC70 molecules dependent on activation of the HSC70 ATPase by HSP40. Stabilizes the ADP state of HSC70 that has a high affinity for substrate protein. Through its own chaperone activity, it may contribute to the interaction of HSC70 with various target proteins.</text>
</comment>
<gene>
    <name evidence="6" type="ORF">TCLT_LOCUS7480</name>
</gene>
<evidence type="ECO:0000256" key="2">
    <source>
        <dbReference type="ARBA" id="ARBA00022803"/>
    </source>
</evidence>
<dbReference type="EMBL" id="UYYF01004512">
    <property type="protein sequence ID" value="VDN04942.1"/>
    <property type="molecule type" value="Genomic_DNA"/>
</dbReference>
<keyword evidence="2" id="KW-0802">TPR repeat</keyword>
<feature type="region of interest" description="Disordered" evidence="4">
    <location>
        <begin position="14"/>
        <end position="67"/>
    </location>
</feature>
<evidence type="ECO:0000256" key="4">
    <source>
        <dbReference type="SAM" id="MobiDB-lite"/>
    </source>
</evidence>
<sequence length="157" mass="17532">MVFSKNRKSFLDQAKKILEHNRSKERRQEEKELKARRERVKQAQEARKRAEEDNKHAGDGAGFGMPKGFEKIFQDPEILSLMQDEAVLAAYMDITSNPANIAKHLSNPKVMKLMSKIGNIGGFGMNTGNMQAGASPTFTGATKDEKTPNKVPEPDLD</sequence>
<dbReference type="Gene3D" id="1.10.260.100">
    <property type="match status" value="1"/>
</dbReference>
<feature type="compositionally biased region" description="Polar residues" evidence="4">
    <location>
        <begin position="128"/>
        <end position="140"/>
    </location>
</feature>
<evidence type="ECO:0000256" key="1">
    <source>
        <dbReference type="ARBA" id="ARBA00022737"/>
    </source>
</evidence>
<evidence type="ECO:0000256" key="3">
    <source>
        <dbReference type="ARBA" id="ARBA00037033"/>
    </source>
</evidence>
<dbReference type="AlphaFoldDB" id="A0A0N5D3H9"/>
<keyword evidence="1" id="KW-0677">Repeat</keyword>
<dbReference type="GO" id="GO:0030544">
    <property type="term" value="F:Hsp70 protein binding"/>
    <property type="evidence" value="ECO:0007669"/>
    <property type="project" value="TreeGrafter"/>
</dbReference>
<dbReference type="InterPro" id="IPR006636">
    <property type="entry name" value="STI1_HS-bd"/>
</dbReference>
<feature type="domain" description="STI1" evidence="5">
    <location>
        <begin position="75"/>
        <end position="114"/>
    </location>
</feature>
<keyword evidence="7" id="KW-1185">Reference proteome</keyword>
<evidence type="ECO:0000313" key="6">
    <source>
        <dbReference type="EMBL" id="VDN04942.1"/>
    </source>
</evidence>
<dbReference type="InterPro" id="IPR041243">
    <property type="entry name" value="STI1/HOP_DP"/>
</dbReference>
<organism evidence="8">
    <name type="scientific">Thelazia callipaeda</name>
    <name type="common">Oriental eyeworm</name>
    <name type="synonym">Parasitic nematode</name>
    <dbReference type="NCBI Taxonomy" id="103827"/>
    <lineage>
        <taxon>Eukaryota</taxon>
        <taxon>Metazoa</taxon>
        <taxon>Ecdysozoa</taxon>
        <taxon>Nematoda</taxon>
        <taxon>Chromadorea</taxon>
        <taxon>Rhabditida</taxon>
        <taxon>Spirurina</taxon>
        <taxon>Spiruromorpha</taxon>
        <taxon>Thelazioidea</taxon>
        <taxon>Thelaziidae</taxon>
        <taxon>Thelazia</taxon>
    </lineage>
</organism>
<proteinExistence type="predicted"/>
<dbReference type="STRING" id="103827.A0A0N5D3H9"/>
<evidence type="ECO:0000313" key="7">
    <source>
        <dbReference type="Proteomes" id="UP000276776"/>
    </source>
</evidence>
<dbReference type="SMART" id="SM00727">
    <property type="entry name" value="STI1"/>
    <property type="match status" value="1"/>
</dbReference>
<dbReference type="WBParaSite" id="TCLT_0000749101-mRNA-1">
    <property type="protein sequence ID" value="TCLT_0000749101-mRNA-1"/>
    <property type="gene ID" value="TCLT_0000749101"/>
</dbReference>
<feature type="region of interest" description="Disordered" evidence="4">
    <location>
        <begin position="128"/>
        <end position="157"/>
    </location>
</feature>
<accession>A0A0N5D3H9</accession>
<dbReference type="Proteomes" id="UP000276776">
    <property type="component" value="Unassembled WGS sequence"/>
</dbReference>
<dbReference type="PANTHER" id="PTHR45883:SF2">
    <property type="entry name" value="HSC70-INTERACTING PROTEIN"/>
    <property type="match status" value="1"/>
</dbReference>
<dbReference type="OMA" id="NIAKHMS"/>